<dbReference type="Pfam" id="PF00132">
    <property type="entry name" value="Hexapep"/>
    <property type="match status" value="1"/>
</dbReference>
<comment type="caution">
    <text evidence="5">The sequence shown here is derived from an EMBL/GenBank/DDBJ whole genome shotgun (WGS) entry which is preliminary data.</text>
</comment>
<organism evidence="5 6">
    <name type="scientific">Sphingopyxis macrogoltabida</name>
    <name type="common">Sphingomonas macrogoltabidus</name>
    <dbReference type="NCBI Taxonomy" id="33050"/>
    <lineage>
        <taxon>Bacteria</taxon>
        <taxon>Pseudomonadati</taxon>
        <taxon>Pseudomonadota</taxon>
        <taxon>Alphaproteobacteria</taxon>
        <taxon>Sphingomonadales</taxon>
        <taxon>Sphingomonadaceae</taxon>
        <taxon>Sphingopyxis</taxon>
    </lineage>
</organism>
<sequence length="249" mass="26696">MAAVPPAPARSESDETGKPHLRGCPVSFAKLKALLAADLYRYAGRVGAGAFLRHYAFTPGYKYTVLMRTTGWLKLKPARGFGAYVLFKWLLLRARYKYGFAIPEYMEIGPGLFLNRFGGFYFHGDTVLGSNVNITHGVVLGYMNRGSRRGAPVIGDRSFLGSGAKVIGGIRVGAEAAIGANAVVTKDVPERGVVGGIPARLLSDQGSDGYINRLAPADMLAACDGALYGWTGGDPAREQPSKSRERHAQ</sequence>
<dbReference type="SUPFAM" id="SSF51161">
    <property type="entry name" value="Trimeric LpxA-like enzymes"/>
    <property type="match status" value="1"/>
</dbReference>
<keyword evidence="2 5" id="KW-0808">Transferase</keyword>
<evidence type="ECO:0000313" key="6">
    <source>
        <dbReference type="Proteomes" id="UP000248597"/>
    </source>
</evidence>
<comment type="similarity">
    <text evidence="1">Belongs to the transferase hexapeptide repeat family.</text>
</comment>
<dbReference type="Proteomes" id="UP000248597">
    <property type="component" value="Unassembled WGS sequence"/>
</dbReference>
<name>A0A2W5MZT3_SPHMC</name>
<evidence type="ECO:0000313" key="5">
    <source>
        <dbReference type="EMBL" id="PZQ23303.1"/>
    </source>
</evidence>
<dbReference type="InterPro" id="IPR018357">
    <property type="entry name" value="Hexapep_transf_CS"/>
</dbReference>
<dbReference type="Gene3D" id="2.160.10.10">
    <property type="entry name" value="Hexapeptide repeat proteins"/>
    <property type="match status" value="1"/>
</dbReference>
<evidence type="ECO:0000256" key="2">
    <source>
        <dbReference type="ARBA" id="ARBA00022679"/>
    </source>
</evidence>
<keyword evidence="3" id="KW-0677">Repeat</keyword>
<dbReference type="AlphaFoldDB" id="A0A2W5MZT3"/>
<dbReference type="CDD" id="cd03354">
    <property type="entry name" value="LbH_SAT"/>
    <property type="match status" value="1"/>
</dbReference>
<dbReference type="EMBL" id="QFPJ01000008">
    <property type="protein sequence ID" value="PZQ23303.1"/>
    <property type="molecule type" value="Genomic_DNA"/>
</dbReference>
<reference evidence="5 6" key="1">
    <citation type="submission" date="2017-08" db="EMBL/GenBank/DDBJ databases">
        <title>Infants hospitalized years apart are colonized by the same room-sourced microbial strains.</title>
        <authorList>
            <person name="Brooks B."/>
            <person name="Olm M.R."/>
            <person name="Firek B.A."/>
            <person name="Baker R."/>
            <person name="Thomas B.C."/>
            <person name="Morowitz M.J."/>
            <person name="Banfield J.F."/>
        </authorList>
    </citation>
    <scope>NUCLEOTIDE SEQUENCE [LARGE SCALE GENOMIC DNA]</scope>
    <source>
        <strain evidence="5">S2_005_003_R2_47</strain>
    </source>
</reference>
<dbReference type="PROSITE" id="PS00101">
    <property type="entry name" value="HEXAPEP_TRANSFERASES"/>
    <property type="match status" value="1"/>
</dbReference>
<evidence type="ECO:0000256" key="1">
    <source>
        <dbReference type="ARBA" id="ARBA00007274"/>
    </source>
</evidence>
<keyword evidence="4" id="KW-0012">Acyltransferase</keyword>
<evidence type="ECO:0000256" key="3">
    <source>
        <dbReference type="ARBA" id="ARBA00022737"/>
    </source>
</evidence>
<gene>
    <name evidence="5" type="ORF">DI569_05420</name>
</gene>
<proteinExistence type="inferred from homology"/>
<dbReference type="InterPro" id="IPR045304">
    <property type="entry name" value="LbH_SAT"/>
</dbReference>
<dbReference type="GO" id="GO:0016746">
    <property type="term" value="F:acyltransferase activity"/>
    <property type="evidence" value="ECO:0007669"/>
    <property type="project" value="UniProtKB-KW"/>
</dbReference>
<evidence type="ECO:0000256" key="4">
    <source>
        <dbReference type="ARBA" id="ARBA00023315"/>
    </source>
</evidence>
<dbReference type="InterPro" id="IPR011004">
    <property type="entry name" value="Trimer_LpxA-like_sf"/>
</dbReference>
<dbReference type="PANTHER" id="PTHR42811">
    <property type="entry name" value="SERINE ACETYLTRANSFERASE"/>
    <property type="match status" value="1"/>
</dbReference>
<protein>
    <submittedName>
        <fullName evidence="5">Hexapeptide transferase</fullName>
    </submittedName>
</protein>
<accession>A0A2W5MZT3</accession>
<dbReference type="InterPro" id="IPR001451">
    <property type="entry name" value="Hexapep"/>
</dbReference>